<evidence type="ECO:0000259" key="23">
    <source>
        <dbReference type="SMART" id="SM00831"/>
    </source>
</evidence>
<dbReference type="InterPro" id="IPR023214">
    <property type="entry name" value="HAD_sf"/>
</dbReference>
<dbReference type="InterPro" id="IPR006414">
    <property type="entry name" value="P-type_ATPase_IID"/>
</dbReference>
<dbReference type="GO" id="GO:0008554">
    <property type="term" value="F:P-type sodium transporter activity"/>
    <property type="evidence" value="ECO:0007669"/>
    <property type="project" value="UniProtKB-EC"/>
</dbReference>
<evidence type="ECO:0000256" key="18">
    <source>
        <dbReference type="ARBA" id="ARBA00035017"/>
    </source>
</evidence>
<proteinExistence type="inferred from homology"/>
<evidence type="ECO:0000256" key="10">
    <source>
        <dbReference type="ARBA" id="ARBA00022842"/>
    </source>
</evidence>
<protein>
    <recommendedName>
        <fullName evidence="19">P-type Na(+) transporter</fullName>
        <ecNumber evidence="19">7.2.2.3</ecNumber>
    </recommendedName>
</protein>
<dbReference type="SFLD" id="SFLDF00027">
    <property type="entry name" value="p-type_atpase"/>
    <property type="match status" value="1"/>
</dbReference>
<dbReference type="SMART" id="SM00831">
    <property type="entry name" value="Cation_ATPase_N"/>
    <property type="match status" value="1"/>
</dbReference>
<keyword evidence="25" id="KW-1185">Reference proteome</keyword>
<keyword evidence="8" id="KW-0547">Nucleotide-binding</keyword>
<keyword evidence="17" id="KW-0739">Sodium transport</keyword>
<dbReference type="SUPFAM" id="SSF56784">
    <property type="entry name" value="HAD-like"/>
    <property type="match status" value="1"/>
</dbReference>
<dbReference type="FunFam" id="1.20.1110.10:FF:000015">
    <property type="entry name" value="Sodium ion P-type ATPase"/>
    <property type="match status" value="1"/>
</dbReference>
<dbReference type="GO" id="GO:0030003">
    <property type="term" value="P:intracellular monoatomic cation homeostasis"/>
    <property type="evidence" value="ECO:0007669"/>
    <property type="project" value="UniProtKB-ARBA"/>
</dbReference>
<reference evidence="25" key="1">
    <citation type="submission" date="2016-04" db="EMBL/GenBank/DDBJ databases">
        <title>Comparative genomics of biotechnologically important yeasts.</title>
        <authorList>
            <consortium name="DOE Joint Genome Institute"/>
            <person name="Riley R."/>
            <person name="Haridas S."/>
            <person name="Wolfe K.H."/>
            <person name="Lopes M.R."/>
            <person name="Hittinger C.T."/>
            <person name="Goker M."/>
            <person name="Salamov A."/>
            <person name="Wisecaver J."/>
            <person name="Long T.M."/>
            <person name="Aerts A.L."/>
            <person name="Barry K."/>
            <person name="Choi C."/>
            <person name="Clum A."/>
            <person name="Coughlan A.Y."/>
            <person name="Deshpande S."/>
            <person name="Douglass A.P."/>
            <person name="Hanson S.J."/>
            <person name="Klenk H.-P."/>
            <person name="Labutti K."/>
            <person name="Lapidus A."/>
            <person name="Lindquist E."/>
            <person name="Lipzen A."/>
            <person name="Meier-Kolthoff J.P."/>
            <person name="Ohm R.A."/>
            <person name="Otillar R.P."/>
            <person name="Pangilinan J."/>
            <person name="Peng Y."/>
            <person name="Rokas A."/>
            <person name="Rosa C.A."/>
            <person name="Scheuner C."/>
            <person name="Sibirny A.A."/>
            <person name="Slot J.C."/>
            <person name="Stielow J.B."/>
            <person name="Sun H."/>
            <person name="Kurtzman C.P."/>
            <person name="Blackwell M."/>
            <person name="Grigoriev I.V."/>
            <person name="Jeffries T.W."/>
        </authorList>
    </citation>
    <scope>NUCLEOTIDE SEQUENCE [LARGE SCALE GENOMIC DNA]</scope>
    <source>
        <strain evidence="25">NRRL YB-2248</strain>
    </source>
</reference>
<feature type="transmembrane region" description="Helical" evidence="22">
    <location>
        <begin position="936"/>
        <end position="954"/>
    </location>
</feature>
<dbReference type="SFLD" id="SFLDS00003">
    <property type="entry name" value="Haloacid_Dehalogenase"/>
    <property type="match status" value="1"/>
</dbReference>
<dbReference type="PANTHER" id="PTHR42861">
    <property type="entry name" value="CALCIUM-TRANSPORTING ATPASE"/>
    <property type="match status" value="1"/>
</dbReference>
<dbReference type="EMBL" id="KV453848">
    <property type="protein sequence ID" value="ODV87324.1"/>
    <property type="molecule type" value="Genomic_DNA"/>
</dbReference>
<dbReference type="Gene3D" id="1.20.1110.10">
    <property type="entry name" value="Calcium-transporting ATPase, transmembrane domain"/>
    <property type="match status" value="1"/>
</dbReference>
<dbReference type="GO" id="GO:0046872">
    <property type="term" value="F:metal ion binding"/>
    <property type="evidence" value="ECO:0007669"/>
    <property type="project" value="UniProtKB-KW"/>
</dbReference>
<keyword evidence="11" id="KW-0630">Potassium</keyword>
<dbReference type="STRING" id="983967.A0A1E4T6E1"/>
<comment type="catalytic activity">
    <reaction evidence="21">
        <text>Na(+)(in) + ATP + H2O = Na(+)(out) + ADP + phosphate + H(+)</text>
        <dbReference type="Rhea" id="RHEA:14633"/>
        <dbReference type="ChEBI" id="CHEBI:15377"/>
        <dbReference type="ChEBI" id="CHEBI:15378"/>
        <dbReference type="ChEBI" id="CHEBI:29101"/>
        <dbReference type="ChEBI" id="CHEBI:30616"/>
        <dbReference type="ChEBI" id="CHEBI:43474"/>
        <dbReference type="ChEBI" id="CHEBI:456216"/>
        <dbReference type="EC" id="7.2.2.3"/>
    </reaction>
    <physiologicalReaction direction="left-to-right" evidence="21">
        <dbReference type="Rhea" id="RHEA:14634"/>
    </physiologicalReaction>
</comment>
<evidence type="ECO:0000256" key="1">
    <source>
        <dbReference type="ARBA" id="ARBA00001946"/>
    </source>
</evidence>
<dbReference type="InterPro" id="IPR023298">
    <property type="entry name" value="ATPase_P-typ_TM_dom_sf"/>
</dbReference>
<dbReference type="Gene3D" id="3.40.50.1000">
    <property type="entry name" value="HAD superfamily/HAD-like"/>
    <property type="match status" value="1"/>
</dbReference>
<feature type="transmembrane region" description="Helical" evidence="22">
    <location>
        <begin position="806"/>
        <end position="827"/>
    </location>
</feature>
<dbReference type="GO" id="GO:0005524">
    <property type="term" value="F:ATP binding"/>
    <property type="evidence" value="ECO:0007669"/>
    <property type="project" value="UniProtKB-KW"/>
</dbReference>
<dbReference type="NCBIfam" id="TIGR01523">
    <property type="entry name" value="ATPase-IID_K-Na"/>
    <property type="match status" value="1"/>
</dbReference>
<feature type="transmembrane region" description="Helical" evidence="22">
    <location>
        <begin position="880"/>
        <end position="905"/>
    </location>
</feature>
<keyword evidence="7" id="KW-0479">Metal-binding</keyword>
<dbReference type="Pfam" id="PF00690">
    <property type="entry name" value="Cation_ATPase_N"/>
    <property type="match status" value="1"/>
</dbReference>
<keyword evidence="3" id="KW-0813">Transport</keyword>
<comment type="similarity">
    <text evidence="18">Belongs to the cation transport ATPase (P-type) (TC 3.A.3) family. Type IID subfamily.</text>
</comment>
<keyword evidence="16 22" id="KW-0472">Membrane</keyword>
<dbReference type="InterPro" id="IPR023299">
    <property type="entry name" value="ATPase_P-typ_cyto_dom_N"/>
</dbReference>
<evidence type="ECO:0000256" key="6">
    <source>
        <dbReference type="ARBA" id="ARBA00022692"/>
    </source>
</evidence>
<comment type="subcellular location">
    <subcellularLocation>
        <location evidence="2">Cell membrane</location>
        <topology evidence="2">Multi-pass membrane protein</topology>
    </subcellularLocation>
</comment>
<evidence type="ECO:0000256" key="21">
    <source>
        <dbReference type="ARBA" id="ARBA00049499"/>
    </source>
</evidence>
<keyword evidence="5" id="KW-0633">Potassium transport</keyword>
<evidence type="ECO:0000256" key="19">
    <source>
        <dbReference type="ARBA" id="ARBA00035029"/>
    </source>
</evidence>
<feature type="transmembrane region" description="Helical" evidence="22">
    <location>
        <begin position="82"/>
        <end position="102"/>
    </location>
</feature>
<dbReference type="GO" id="GO:0006813">
    <property type="term" value="P:potassium ion transport"/>
    <property type="evidence" value="ECO:0007669"/>
    <property type="project" value="UniProtKB-KW"/>
</dbReference>
<evidence type="ECO:0000256" key="11">
    <source>
        <dbReference type="ARBA" id="ARBA00022958"/>
    </source>
</evidence>
<dbReference type="NCBIfam" id="TIGR01494">
    <property type="entry name" value="ATPase_P-type"/>
    <property type="match status" value="3"/>
</dbReference>
<evidence type="ECO:0000256" key="20">
    <source>
        <dbReference type="ARBA" id="ARBA00048599"/>
    </source>
</evidence>
<keyword evidence="10" id="KW-0460">Magnesium</keyword>
<comment type="catalytic activity">
    <reaction evidence="20">
        <text>K(+)(in) + ATP + H2O = K(+)(out) + ADP + phosphate + H(+)</text>
        <dbReference type="Rhea" id="RHEA:75815"/>
        <dbReference type="ChEBI" id="CHEBI:15377"/>
        <dbReference type="ChEBI" id="CHEBI:15378"/>
        <dbReference type="ChEBI" id="CHEBI:29103"/>
        <dbReference type="ChEBI" id="CHEBI:30616"/>
        <dbReference type="ChEBI" id="CHEBI:43474"/>
        <dbReference type="ChEBI" id="CHEBI:456216"/>
    </reaction>
</comment>
<keyword evidence="12" id="KW-1278">Translocase</keyword>
<dbReference type="InterPro" id="IPR001757">
    <property type="entry name" value="P_typ_ATPase"/>
</dbReference>
<gene>
    <name evidence="24" type="ORF">CANARDRAFT_26732</name>
</gene>
<dbReference type="EC" id="7.2.2.3" evidence="19"/>
<dbReference type="SUPFAM" id="SSF81660">
    <property type="entry name" value="Metal cation-transporting ATPase, ATP-binding domain N"/>
    <property type="match status" value="1"/>
</dbReference>
<keyword evidence="15" id="KW-0406">Ion transport</keyword>
<evidence type="ECO:0000256" key="13">
    <source>
        <dbReference type="ARBA" id="ARBA00022989"/>
    </source>
</evidence>
<dbReference type="InterPro" id="IPR059000">
    <property type="entry name" value="ATPase_P-type_domA"/>
</dbReference>
<evidence type="ECO:0000313" key="25">
    <source>
        <dbReference type="Proteomes" id="UP000094801"/>
    </source>
</evidence>
<dbReference type="Pfam" id="PF00122">
    <property type="entry name" value="E1-E2_ATPase"/>
    <property type="match status" value="1"/>
</dbReference>
<dbReference type="SUPFAM" id="SSF81653">
    <property type="entry name" value="Calcium ATPase, transduction domain A"/>
    <property type="match status" value="1"/>
</dbReference>
<feature type="transmembrane region" description="Helical" evidence="22">
    <location>
        <begin position="843"/>
        <end position="860"/>
    </location>
</feature>
<dbReference type="FunFam" id="3.40.50.1000:FF:000001">
    <property type="entry name" value="Phospholipid-transporting ATPase IC"/>
    <property type="match status" value="1"/>
</dbReference>
<dbReference type="AlphaFoldDB" id="A0A1E4T6E1"/>
<keyword evidence="13 22" id="KW-1133">Transmembrane helix</keyword>
<dbReference type="FunFam" id="3.40.50.1000:FF:000047">
    <property type="entry name" value="Sodium P-type ATPase"/>
    <property type="match status" value="1"/>
</dbReference>
<feature type="transmembrane region" description="Helical" evidence="22">
    <location>
        <begin position="983"/>
        <end position="1004"/>
    </location>
</feature>
<keyword evidence="9" id="KW-0067">ATP-binding</keyword>
<evidence type="ECO:0000256" key="22">
    <source>
        <dbReference type="SAM" id="Phobius"/>
    </source>
</evidence>
<evidence type="ECO:0000256" key="3">
    <source>
        <dbReference type="ARBA" id="ARBA00022448"/>
    </source>
</evidence>
<dbReference type="InterPro" id="IPR044492">
    <property type="entry name" value="P_typ_ATPase_HD_dom"/>
</dbReference>
<evidence type="ECO:0000256" key="9">
    <source>
        <dbReference type="ARBA" id="ARBA00022840"/>
    </source>
</evidence>
<dbReference type="GO" id="GO:0005886">
    <property type="term" value="C:plasma membrane"/>
    <property type="evidence" value="ECO:0007669"/>
    <property type="project" value="UniProtKB-SubCell"/>
</dbReference>
<evidence type="ECO:0000256" key="2">
    <source>
        <dbReference type="ARBA" id="ARBA00004651"/>
    </source>
</evidence>
<dbReference type="PROSITE" id="PS00154">
    <property type="entry name" value="ATPASE_E1_E2"/>
    <property type="match status" value="1"/>
</dbReference>
<dbReference type="PRINTS" id="PR00119">
    <property type="entry name" value="CATATPASE"/>
</dbReference>
<feature type="domain" description="Cation-transporting P-type ATPase N-terminal" evidence="23">
    <location>
        <begin position="33"/>
        <end position="107"/>
    </location>
</feature>
<evidence type="ECO:0000256" key="16">
    <source>
        <dbReference type="ARBA" id="ARBA00023136"/>
    </source>
</evidence>
<feature type="transmembrane region" description="Helical" evidence="22">
    <location>
        <begin position="306"/>
        <end position="327"/>
    </location>
</feature>
<dbReference type="InterPro" id="IPR018303">
    <property type="entry name" value="ATPase_P-typ_P_site"/>
</dbReference>
<dbReference type="InterPro" id="IPR006068">
    <property type="entry name" value="ATPase_P-typ_cation-transptr_C"/>
</dbReference>
<evidence type="ECO:0000256" key="15">
    <source>
        <dbReference type="ARBA" id="ARBA00023065"/>
    </source>
</evidence>
<evidence type="ECO:0000256" key="12">
    <source>
        <dbReference type="ARBA" id="ARBA00022967"/>
    </source>
</evidence>
<feature type="transmembrane region" description="Helical" evidence="22">
    <location>
        <begin position="108"/>
        <end position="126"/>
    </location>
</feature>
<evidence type="ECO:0000256" key="8">
    <source>
        <dbReference type="ARBA" id="ARBA00022741"/>
    </source>
</evidence>
<dbReference type="Gene3D" id="2.70.150.10">
    <property type="entry name" value="Calcium-transporting ATPase, cytoplasmic transduction domain A"/>
    <property type="match status" value="1"/>
</dbReference>
<dbReference type="FunFam" id="3.40.1110.10:FF:000039">
    <property type="entry name" value="Sodium P-type ATPase"/>
    <property type="match status" value="1"/>
</dbReference>
<dbReference type="Proteomes" id="UP000094801">
    <property type="component" value="Unassembled WGS sequence"/>
</dbReference>
<organism evidence="24 25">
    <name type="scientific">[Candida] arabinofermentans NRRL YB-2248</name>
    <dbReference type="NCBI Taxonomy" id="983967"/>
    <lineage>
        <taxon>Eukaryota</taxon>
        <taxon>Fungi</taxon>
        <taxon>Dikarya</taxon>
        <taxon>Ascomycota</taxon>
        <taxon>Saccharomycotina</taxon>
        <taxon>Pichiomycetes</taxon>
        <taxon>Pichiales</taxon>
        <taxon>Pichiaceae</taxon>
        <taxon>Ogataea</taxon>
        <taxon>Ogataea/Candida clade</taxon>
    </lineage>
</organism>
<evidence type="ECO:0000256" key="4">
    <source>
        <dbReference type="ARBA" id="ARBA00022475"/>
    </source>
</evidence>
<dbReference type="InterPro" id="IPR036412">
    <property type="entry name" value="HAD-like_sf"/>
</dbReference>
<dbReference type="GO" id="GO:0016887">
    <property type="term" value="F:ATP hydrolysis activity"/>
    <property type="evidence" value="ECO:0007669"/>
    <property type="project" value="InterPro"/>
</dbReference>
<evidence type="ECO:0000256" key="17">
    <source>
        <dbReference type="ARBA" id="ARBA00023201"/>
    </source>
</evidence>
<keyword evidence="14" id="KW-0915">Sodium</keyword>
<feature type="transmembrane region" description="Helical" evidence="22">
    <location>
        <begin position="333"/>
        <end position="359"/>
    </location>
</feature>
<feature type="transmembrane region" description="Helical" evidence="22">
    <location>
        <begin position="1016"/>
        <end position="1035"/>
    </location>
</feature>
<sequence>MSYKREEKSEAIETDIITRNTTNSTLYGDPGTNSYLITIPRCAEVYETDVQQGLSSSLIESLVFKYGKNNLGDETSISILKILLHQVCNAMIIVLIISLIISFAIKDWITGGVITAIVCLNVAIGSQQEFQAEQTMGSLKTLSSPSAHVIRDGKVVTIPAENVVPGDIVMVKVGDTIPCDIRLIESTNFETDEALLTGESIPIAKDSTKVYTQEIPVGDRLNMAFSSSTVSKGRAQGIAVATGLSTEIGKIANSLQTKSTTIRKVTTESPTTFDYLRAIWGTVYDTVGWILGTNSGTPLKRKLSKLAVYLFFVAVLLAIIVMASQKFELTKEVAIYAVCVALSMIPSSLVVVLTITMAVGAKVMVKRNVIVRKLDSLENLGSVNAICSDKTGTLTQGEMIAKNVFIPGVGTFSVSNSNEPLDPTIGTIEFIQRSPTEINENDHNNWVPYDEFMAKEATDLKSFNNYMKWVHIATLANIATVFEDHGEDDSVEWKARGDPTEVAIQVLTTRVGYPRSKLIEGGNYQHLAEFPFDSTIKRMTSIYHNIETSKDEIFTKGAVERILGCCSKWTNPETGNLESVTPESEKYINENVDALSSKGLRVLAFAYKYPEHNRAESWAKIERAEVETELTFSGLIGIYDPPRPESYPSVKSCHRAGITVHMATGDHPSTARAIAQEVGILPHNLYHYSKEMTDIMVMTASQFDALSDDAIDKLPVLPLVIARCAPQTKVRLVDALHRRGQIVAMTGDGVNDSPSLKKSDIGIAMGKNGSDVAKDASDIVLSDDNFASILNAIEEGRRMGDNIQKFVLQLLSMNVGQAFFLMIGLVFQDANGMSVFPLSSVEVLWVIVITSCFPAMGLGLEKASVDIMEKPPKDAKENVFTWEILIDMIVYGLFVSICCMGPFVIEIYGYANSNLGYDCNQMDYGEMCGDVFKARSSSFAVMTWCALLLAWEVIDSRRSLFLMRPEADNLWTQWMKDLWSNQFLFWSVLIGFITIFPTVYIPVINDKVFLHKPPSAGWGYAVAFSCLFLVLAEIYKSFKRLYFRREITHNPEYDLEKNDAFSRYSSFSRNPTLLPEERYIH</sequence>
<evidence type="ECO:0000256" key="5">
    <source>
        <dbReference type="ARBA" id="ARBA00022538"/>
    </source>
</evidence>
<dbReference type="SUPFAM" id="SSF81665">
    <property type="entry name" value="Calcium ATPase, transmembrane domain M"/>
    <property type="match status" value="1"/>
</dbReference>
<dbReference type="SFLD" id="SFLDG00002">
    <property type="entry name" value="C1.7:_P-type_atpase_like"/>
    <property type="match status" value="1"/>
</dbReference>
<evidence type="ECO:0000313" key="24">
    <source>
        <dbReference type="EMBL" id="ODV87324.1"/>
    </source>
</evidence>
<dbReference type="InterPro" id="IPR008250">
    <property type="entry name" value="ATPase_P-typ_transduc_dom_A_sf"/>
</dbReference>
<dbReference type="Pfam" id="PF13246">
    <property type="entry name" value="Cation_ATPase"/>
    <property type="match status" value="1"/>
</dbReference>
<name>A0A1E4T6E1_9ASCO</name>
<dbReference type="OrthoDB" id="3352408at2759"/>
<accession>A0A1E4T6E1</accession>
<dbReference type="Gene3D" id="3.40.1110.10">
    <property type="entry name" value="Calcium-transporting ATPase, cytoplasmic domain N"/>
    <property type="match status" value="1"/>
</dbReference>
<comment type="cofactor">
    <cofactor evidence="1">
        <name>Mg(2+)</name>
        <dbReference type="ChEBI" id="CHEBI:18420"/>
    </cofactor>
</comment>
<evidence type="ECO:0000256" key="14">
    <source>
        <dbReference type="ARBA" id="ARBA00023053"/>
    </source>
</evidence>
<keyword evidence="4" id="KW-1003">Cell membrane</keyword>
<evidence type="ECO:0000256" key="7">
    <source>
        <dbReference type="ARBA" id="ARBA00022723"/>
    </source>
</evidence>
<keyword evidence="6 22" id="KW-0812">Transmembrane</keyword>
<dbReference type="InterPro" id="IPR004014">
    <property type="entry name" value="ATPase_P-typ_cation-transptr_N"/>
</dbReference>
<dbReference type="Pfam" id="PF00689">
    <property type="entry name" value="Cation_ATPase_C"/>
    <property type="match status" value="1"/>
</dbReference>
<dbReference type="FunFam" id="2.70.150.10:FF:000016">
    <property type="entry name" value="Calcium-transporting P-type ATPase putative"/>
    <property type="match status" value="1"/>
</dbReference>